<organism evidence="2 3">
    <name type="scientific">Pseudonocardia sediminis</name>
    <dbReference type="NCBI Taxonomy" id="1397368"/>
    <lineage>
        <taxon>Bacteria</taxon>
        <taxon>Bacillati</taxon>
        <taxon>Actinomycetota</taxon>
        <taxon>Actinomycetes</taxon>
        <taxon>Pseudonocardiales</taxon>
        <taxon>Pseudonocardiaceae</taxon>
        <taxon>Pseudonocardia</taxon>
    </lineage>
</organism>
<feature type="domain" description="NADP-dependent oxidoreductase" evidence="1">
    <location>
        <begin position="12"/>
        <end position="316"/>
    </location>
</feature>
<dbReference type="PANTHER" id="PTHR43364:SF6">
    <property type="entry name" value="OXIDOREDUCTASE-RELATED"/>
    <property type="match status" value="1"/>
</dbReference>
<protein>
    <submittedName>
        <fullName evidence="2">Aryl-alcohol dehydrogenase-like predicted oxidoreductase</fullName>
    </submittedName>
</protein>
<dbReference type="GO" id="GO:0005829">
    <property type="term" value="C:cytosol"/>
    <property type="evidence" value="ECO:0007669"/>
    <property type="project" value="TreeGrafter"/>
</dbReference>
<dbReference type="Gene3D" id="3.20.20.100">
    <property type="entry name" value="NADP-dependent oxidoreductase domain"/>
    <property type="match status" value="1"/>
</dbReference>
<keyword evidence="3" id="KW-1185">Reference proteome</keyword>
<evidence type="ECO:0000313" key="3">
    <source>
        <dbReference type="Proteomes" id="UP000291591"/>
    </source>
</evidence>
<dbReference type="EMBL" id="SHKL01000001">
    <property type="protein sequence ID" value="RZT84267.1"/>
    <property type="molecule type" value="Genomic_DNA"/>
</dbReference>
<dbReference type="InterPro" id="IPR050523">
    <property type="entry name" value="AKR_Detox_Biosynth"/>
</dbReference>
<gene>
    <name evidence="2" type="ORF">EV383_1105</name>
</gene>
<dbReference type="SUPFAM" id="SSF51430">
    <property type="entry name" value="NAD(P)-linked oxidoreductase"/>
    <property type="match status" value="1"/>
</dbReference>
<dbReference type="Proteomes" id="UP000291591">
    <property type="component" value="Unassembled WGS sequence"/>
</dbReference>
<dbReference type="CDD" id="cd19081">
    <property type="entry name" value="AKR_AKR9C1"/>
    <property type="match status" value="1"/>
</dbReference>
<evidence type="ECO:0000313" key="2">
    <source>
        <dbReference type="EMBL" id="RZT84267.1"/>
    </source>
</evidence>
<proteinExistence type="predicted"/>
<dbReference type="Pfam" id="PF00248">
    <property type="entry name" value="Aldo_ket_red"/>
    <property type="match status" value="1"/>
</dbReference>
<name>A0A4Q7UR23_PSEST</name>
<dbReference type="PANTHER" id="PTHR43364">
    <property type="entry name" value="NADH-SPECIFIC METHYLGLYOXAL REDUCTASE-RELATED"/>
    <property type="match status" value="1"/>
</dbReference>
<dbReference type="AlphaFoldDB" id="A0A4Q7UR23"/>
<accession>A0A4Q7UR23</accession>
<dbReference type="InterPro" id="IPR036812">
    <property type="entry name" value="NAD(P)_OxRdtase_dom_sf"/>
</dbReference>
<sequence length="318" mass="33800">MIGKTDLDVSGLCLGTNVFGWTADAEQSFALLDAYVEAGGNFLDSADSYMARAEGNSGGESETIIGDWMAARGNRDEIVVATKVGQLPGRTGLSASTITAAVEDSLRRLRTDRIDLYYAHVDDADVPQEEYLTAFDGLVRAGKVRALGASNFGPERLLSALEISGREGLARFEAVQPHYNLVERDYESEQAFFVEKEGLSCFPYFGLAKGFLTGKYRAGDDGPVDTGASEGPMRMARAEGAKAYLDERGVRVLGVLDEVAAVHDVPVASVALAWLGAQPTVVAPIASARTLDQLAQILPSATLLLTPDELAALTEASS</sequence>
<comment type="caution">
    <text evidence="2">The sequence shown here is derived from an EMBL/GenBank/DDBJ whole genome shotgun (WGS) entry which is preliminary data.</text>
</comment>
<reference evidence="2 3" key="1">
    <citation type="submission" date="2019-02" db="EMBL/GenBank/DDBJ databases">
        <title>Sequencing the genomes of 1000 actinobacteria strains.</title>
        <authorList>
            <person name="Klenk H.-P."/>
        </authorList>
    </citation>
    <scope>NUCLEOTIDE SEQUENCE [LARGE SCALE GENOMIC DNA]</scope>
    <source>
        <strain evidence="2 3">DSM 45779</strain>
    </source>
</reference>
<dbReference type="InterPro" id="IPR023210">
    <property type="entry name" value="NADP_OxRdtase_dom"/>
</dbReference>
<evidence type="ECO:0000259" key="1">
    <source>
        <dbReference type="Pfam" id="PF00248"/>
    </source>
</evidence>